<protein>
    <submittedName>
        <fullName evidence="1">Uncharacterized protein</fullName>
    </submittedName>
</protein>
<reference evidence="2" key="1">
    <citation type="journal article" date="2011" name="Nature">
        <title>Genome sequence and analysis of the tuber crop potato.</title>
        <authorList>
            <consortium name="The Potato Genome Sequencing Consortium"/>
        </authorList>
    </citation>
    <scope>NUCLEOTIDE SEQUENCE [LARGE SCALE GENOMIC DNA]</scope>
    <source>
        <strain evidence="2">cv. DM1-3 516 R44</strain>
    </source>
</reference>
<evidence type="ECO:0000313" key="1">
    <source>
        <dbReference type="EnsemblPlants" id="PGSC0003DMT400034373"/>
    </source>
</evidence>
<dbReference type="InParanoid" id="M1B0K6"/>
<dbReference type="EnsemblPlants" id="PGSC0003DMT400034373">
    <property type="protein sequence ID" value="PGSC0003DMT400034373"/>
    <property type="gene ID" value="PGSC0003DMG400013216"/>
</dbReference>
<name>M1B0K6_SOLTU</name>
<dbReference type="PaxDb" id="4113-PGSC0003DMT400034373"/>
<proteinExistence type="predicted"/>
<reference evidence="1" key="2">
    <citation type="submission" date="2015-06" db="UniProtKB">
        <authorList>
            <consortium name="EnsemblPlants"/>
        </authorList>
    </citation>
    <scope>IDENTIFICATION</scope>
    <source>
        <strain evidence="1">DM1-3 516 R44</strain>
    </source>
</reference>
<dbReference type="Proteomes" id="UP000011115">
    <property type="component" value="Unassembled WGS sequence"/>
</dbReference>
<dbReference type="Gramene" id="PGSC0003DMT400034373">
    <property type="protein sequence ID" value="PGSC0003DMT400034373"/>
    <property type="gene ID" value="PGSC0003DMG400013216"/>
</dbReference>
<keyword evidence="2" id="KW-1185">Reference proteome</keyword>
<dbReference type="AlphaFoldDB" id="M1B0K6"/>
<evidence type="ECO:0000313" key="2">
    <source>
        <dbReference type="Proteomes" id="UP000011115"/>
    </source>
</evidence>
<dbReference type="HOGENOM" id="CLU_2965472_0_0_1"/>
<accession>M1B0K6</accession>
<organism evidence="1 2">
    <name type="scientific">Solanum tuberosum</name>
    <name type="common">Potato</name>
    <dbReference type="NCBI Taxonomy" id="4113"/>
    <lineage>
        <taxon>Eukaryota</taxon>
        <taxon>Viridiplantae</taxon>
        <taxon>Streptophyta</taxon>
        <taxon>Embryophyta</taxon>
        <taxon>Tracheophyta</taxon>
        <taxon>Spermatophyta</taxon>
        <taxon>Magnoliopsida</taxon>
        <taxon>eudicotyledons</taxon>
        <taxon>Gunneridae</taxon>
        <taxon>Pentapetalae</taxon>
        <taxon>asterids</taxon>
        <taxon>lamiids</taxon>
        <taxon>Solanales</taxon>
        <taxon>Solanaceae</taxon>
        <taxon>Solanoideae</taxon>
        <taxon>Solaneae</taxon>
        <taxon>Solanum</taxon>
    </lineage>
</organism>
<sequence length="59" mass="6641">MCFLKVCYLDFIVGMVASRFMFKQPIVANVALVCSISCHFGSRMWDMSPVINLSVVFTS</sequence>